<protein>
    <submittedName>
        <fullName evidence="1">Uncharacterized protein</fullName>
    </submittedName>
</protein>
<sequence>MSKFIDLYKTFLIQSNLMDQYKKVNNLDEIKEIVYKKLDSYFDNKDSLRKNLLTSLLSESIGLEYLDKVKGSRRLFENILLIYKKSKYADLRRCIDSVAYWNYYNDRSTANVWNVYNQLEDLKTTMETDEIVYRYFNVIGVIIEGIIKYHLMIIYNQLNIIYTIQVTTQEILNMELGTLVSSVNKFLKNLNVSLPKPKGLSLNQWRNIAYHHTYRLEHNQIMCETRTGNTIKLTLNELEALVQKIFETARALKAAFTIFYIDNVSLLSKLDKTKYDRKEVAMVDLISFILSQGYEIINADISPEKATISIKEIFKREYIFQYVFLLLQIWKTFKSIDCEINYYSFKGHLFATFSASSEIIQKLDQKDINNINYYQDQIKVEYK</sequence>
<accession>A0ABQ0TW16</accession>
<proteinExistence type="predicted"/>
<dbReference type="RefSeq" id="WP_141261129.1">
    <property type="nucleotide sequence ID" value="NZ_BJON01000025.1"/>
</dbReference>
<evidence type="ECO:0000313" key="1">
    <source>
        <dbReference type="EMBL" id="GED72112.1"/>
    </source>
</evidence>
<gene>
    <name evidence="1" type="ORF">BRE01_58140</name>
</gene>
<name>A0ABQ0TW16_9BACL</name>
<keyword evidence="2" id="KW-1185">Reference proteome</keyword>
<dbReference type="Proteomes" id="UP000319578">
    <property type="component" value="Unassembled WGS sequence"/>
</dbReference>
<organism evidence="1 2">
    <name type="scientific">Brevibacillus reuszeri</name>
    <dbReference type="NCBI Taxonomy" id="54915"/>
    <lineage>
        <taxon>Bacteria</taxon>
        <taxon>Bacillati</taxon>
        <taxon>Bacillota</taxon>
        <taxon>Bacilli</taxon>
        <taxon>Bacillales</taxon>
        <taxon>Paenibacillaceae</taxon>
        <taxon>Brevibacillus</taxon>
    </lineage>
</organism>
<evidence type="ECO:0000313" key="2">
    <source>
        <dbReference type="Proteomes" id="UP000319578"/>
    </source>
</evidence>
<dbReference type="EMBL" id="BJON01000025">
    <property type="protein sequence ID" value="GED72112.1"/>
    <property type="molecule type" value="Genomic_DNA"/>
</dbReference>
<comment type="caution">
    <text evidence="1">The sequence shown here is derived from an EMBL/GenBank/DDBJ whole genome shotgun (WGS) entry which is preliminary data.</text>
</comment>
<reference evidence="1 2" key="1">
    <citation type="submission" date="2019-06" db="EMBL/GenBank/DDBJ databases">
        <title>Whole genome shotgun sequence of Brevibacillus reuszeri NBRC 15719.</title>
        <authorList>
            <person name="Hosoyama A."/>
            <person name="Uohara A."/>
            <person name="Ohji S."/>
            <person name="Ichikawa N."/>
        </authorList>
    </citation>
    <scope>NUCLEOTIDE SEQUENCE [LARGE SCALE GENOMIC DNA]</scope>
    <source>
        <strain evidence="1 2">NBRC 15719</strain>
    </source>
</reference>